<protein>
    <recommendedName>
        <fullName evidence="3 9">Chromatin modification-related protein EAF6</fullName>
    </recommendedName>
</protein>
<dbReference type="OrthoDB" id="440324at2759"/>
<dbReference type="KEGG" id="ppa:PAS_chr1-4_0084"/>
<evidence type="ECO:0000256" key="7">
    <source>
        <dbReference type="ARBA" id="ARBA00023163"/>
    </source>
</evidence>
<dbReference type="RefSeq" id="XP_002490194.1">
    <property type="nucleotide sequence ID" value="XM_002490149.1"/>
</dbReference>
<dbReference type="PANTHER" id="PTHR13476">
    <property type="entry name" value="CHROMATIN MODIFICATION-RELATED PROTEIN MEAF6"/>
    <property type="match status" value="1"/>
</dbReference>
<sequence length="141" mass="16511">MPEPTKQTEYEKLKKELHQKVLRKKQMDDELTAIEEDIFNMETAYLTNNSSYGNIIKGFENFTKSSHSNNNPAARKRYQFTDNDRIFSLSSSTYVRHLKKINEENGADRVNFDAECMDDEEGDEEEDEKSSNGQKKKKRDD</sequence>
<dbReference type="FunCoup" id="C4QXE0">
    <property type="interactions" value="101"/>
</dbReference>
<dbReference type="GeneID" id="8197301"/>
<dbReference type="InterPro" id="IPR015418">
    <property type="entry name" value="Eaf6"/>
</dbReference>
<dbReference type="EMBL" id="FN392319">
    <property type="protein sequence ID" value="CAY67913.1"/>
    <property type="molecule type" value="Genomic_DNA"/>
</dbReference>
<reference evidence="11 12" key="1">
    <citation type="journal article" date="2009" name="Nat. Biotechnol.">
        <title>Genome sequence of the recombinant protein production host Pichia pastoris.</title>
        <authorList>
            <person name="De Schutter K."/>
            <person name="Lin Y.C."/>
            <person name="Tiels P."/>
            <person name="Van Hecke A."/>
            <person name="Glinka S."/>
            <person name="Weber-Lehmann J."/>
            <person name="Rouze P."/>
            <person name="Van de Peer Y."/>
            <person name="Callewaert N."/>
        </authorList>
    </citation>
    <scope>NUCLEOTIDE SEQUENCE [LARGE SCALE GENOMIC DNA]</scope>
    <source>
        <strain evidence="12">GS115 / ATCC 20864</strain>
    </source>
</reference>
<organism evidence="11 12">
    <name type="scientific">Komagataella phaffii (strain GS115 / ATCC 20864)</name>
    <name type="common">Yeast</name>
    <name type="synonym">Pichia pastoris</name>
    <dbReference type="NCBI Taxonomy" id="644223"/>
    <lineage>
        <taxon>Eukaryota</taxon>
        <taxon>Fungi</taxon>
        <taxon>Dikarya</taxon>
        <taxon>Ascomycota</taxon>
        <taxon>Saccharomycotina</taxon>
        <taxon>Pichiomycetes</taxon>
        <taxon>Pichiales</taxon>
        <taxon>Pichiaceae</taxon>
        <taxon>Komagataella</taxon>
    </lineage>
</organism>
<evidence type="ECO:0000256" key="1">
    <source>
        <dbReference type="ARBA" id="ARBA00004123"/>
    </source>
</evidence>
<evidence type="ECO:0000256" key="4">
    <source>
        <dbReference type="ARBA" id="ARBA00022853"/>
    </source>
</evidence>
<dbReference type="OMA" id="FVKQQEG"/>
<dbReference type="AlphaFoldDB" id="C4QXE0"/>
<feature type="compositionally biased region" description="Acidic residues" evidence="10">
    <location>
        <begin position="115"/>
        <end position="128"/>
    </location>
</feature>
<keyword evidence="8 9" id="KW-0539">Nucleus</keyword>
<name>C4QXE0_KOMPG</name>
<comment type="subunit">
    <text evidence="9">Component of the NuA4 histone acetyltransferase complex.</text>
</comment>
<keyword evidence="6" id="KW-0175">Coiled coil</keyword>
<dbReference type="GO" id="GO:0006325">
    <property type="term" value="P:chromatin organization"/>
    <property type="evidence" value="ECO:0007669"/>
    <property type="project" value="UniProtKB-KW"/>
</dbReference>
<keyword evidence="7 9" id="KW-0804">Transcription</keyword>
<dbReference type="Pfam" id="PF09340">
    <property type="entry name" value="NuA4"/>
    <property type="match status" value="1"/>
</dbReference>
<dbReference type="STRING" id="644223.C4QXE0"/>
<keyword evidence="4 9" id="KW-0156">Chromatin regulator</keyword>
<evidence type="ECO:0000313" key="11">
    <source>
        <dbReference type="EMBL" id="CAY67913.1"/>
    </source>
</evidence>
<dbReference type="GO" id="GO:0005634">
    <property type="term" value="C:nucleus"/>
    <property type="evidence" value="ECO:0007669"/>
    <property type="project" value="UniProtKB-SubCell"/>
</dbReference>
<dbReference type="GO" id="GO:0006281">
    <property type="term" value="P:DNA repair"/>
    <property type="evidence" value="ECO:0007669"/>
    <property type="project" value="UniProtKB-UniRule"/>
</dbReference>
<dbReference type="GO" id="GO:0035267">
    <property type="term" value="C:NuA4 histone acetyltransferase complex"/>
    <property type="evidence" value="ECO:0007669"/>
    <property type="project" value="UniProtKB-UniRule"/>
</dbReference>
<comment type="function">
    <text evidence="9">Component of the NuA4 histone acetyltransferase complex which is involved in transcriptional activation of selected genes principally by acetylation of nucleosomal histone H4 and H2A. The NuA4 complex is also involved in DNA repair.</text>
</comment>
<accession>C4QXE0</accession>
<evidence type="ECO:0000256" key="10">
    <source>
        <dbReference type="SAM" id="MobiDB-lite"/>
    </source>
</evidence>
<evidence type="ECO:0000256" key="6">
    <source>
        <dbReference type="ARBA" id="ARBA00023054"/>
    </source>
</evidence>
<comment type="subcellular location">
    <subcellularLocation>
        <location evidence="1 9">Nucleus</location>
    </subcellularLocation>
</comment>
<dbReference type="Proteomes" id="UP000000314">
    <property type="component" value="Chromosome 1"/>
</dbReference>
<dbReference type="SMR" id="C4QXE0"/>
<keyword evidence="5 9" id="KW-0805">Transcription regulation</keyword>
<feature type="region of interest" description="Disordered" evidence="10">
    <location>
        <begin position="104"/>
        <end position="141"/>
    </location>
</feature>
<comment type="similarity">
    <text evidence="2 9">Belongs to the EAF6 family.</text>
</comment>
<evidence type="ECO:0000256" key="5">
    <source>
        <dbReference type="ARBA" id="ARBA00023015"/>
    </source>
</evidence>
<keyword evidence="9" id="KW-0234">DNA repair</keyword>
<evidence type="ECO:0000256" key="3">
    <source>
        <dbReference type="ARBA" id="ARBA00018504"/>
    </source>
</evidence>
<evidence type="ECO:0000256" key="9">
    <source>
        <dbReference type="RuleBase" id="RU368022"/>
    </source>
</evidence>
<keyword evidence="9" id="KW-0227">DNA damage</keyword>
<gene>
    <name evidence="11" type="ordered locus">PAS_chr1-4_0084</name>
</gene>
<dbReference type="InParanoid" id="C4QXE0"/>
<evidence type="ECO:0000256" key="2">
    <source>
        <dbReference type="ARBA" id="ARBA00010916"/>
    </source>
</evidence>
<evidence type="ECO:0000256" key="8">
    <source>
        <dbReference type="ARBA" id="ARBA00023242"/>
    </source>
</evidence>
<dbReference type="eggNOG" id="KOG3856">
    <property type="taxonomic scope" value="Eukaryota"/>
</dbReference>
<proteinExistence type="inferred from homology"/>
<evidence type="ECO:0000313" key="12">
    <source>
        <dbReference type="Proteomes" id="UP000000314"/>
    </source>
</evidence>
<keyword evidence="12" id="KW-1185">Reference proteome</keyword>
<dbReference type="HOGENOM" id="CLU_093901_0_0_1"/>